<feature type="signal peptide" evidence="1">
    <location>
        <begin position="1"/>
        <end position="21"/>
    </location>
</feature>
<gene>
    <name evidence="2" type="ordered locus">Suden_1882</name>
</gene>
<dbReference type="Proteomes" id="UP000002714">
    <property type="component" value="Chromosome"/>
</dbReference>
<dbReference type="SUPFAM" id="SSF56935">
    <property type="entry name" value="Porins"/>
    <property type="match status" value="1"/>
</dbReference>
<proteinExistence type="predicted"/>
<dbReference type="EMBL" id="CP000153">
    <property type="protein sequence ID" value="ABB45156.1"/>
    <property type="molecule type" value="Genomic_DNA"/>
</dbReference>
<dbReference type="AlphaFoldDB" id="Q30PC5"/>
<name>Q30PC5_SULDN</name>
<dbReference type="RefSeq" id="WP_011373496.1">
    <property type="nucleotide sequence ID" value="NC_007575.1"/>
</dbReference>
<evidence type="ECO:0000313" key="3">
    <source>
        <dbReference type="Proteomes" id="UP000002714"/>
    </source>
</evidence>
<dbReference type="OrthoDB" id="5289600at2"/>
<keyword evidence="3" id="KW-1185">Reference proteome</keyword>
<dbReference type="eggNOG" id="COG3203">
    <property type="taxonomic scope" value="Bacteria"/>
</dbReference>
<protein>
    <recommendedName>
        <fullName evidence="4">Phosphate-selective porin O and P</fullName>
    </recommendedName>
</protein>
<feature type="chain" id="PRO_5004219557" description="Phosphate-selective porin O and P" evidence="1">
    <location>
        <begin position="22"/>
        <end position="396"/>
    </location>
</feature>
<sequence length="396" mass="44490">MKKIVLSTIAALAVSATSLSASQQFYVDDKGQVFTTSAADRIAIKNDETSVFAKSSKLEFSGTHYLGFINKNMKSGDTTNNFEMRRNYVQVKAYVMDDPKSYVRVTLDGTYSNSTANSGGHADVFVKYAYLYLNDILPYTGVEFGMAHRPWIDYEEHQGWWMRSISKVFVEADEAAHLTNSADLGVNFKTKTPYFTSELGIFNGEGYHGTNDSSGANDEELGDGVSAEWRLTAALLGNGDKKRKPLKDSYFDASFFGQYNMDNSHNANSLGKSENYKFYGLHTVYNNPSFLISAQYVTSDNDLANDSNWNGQGYSVNGTYRFGEKKQFSAFARYDEWENENTTTGVVASTEENAIYGVAWQQNRNFKWLLSGQSYNIEESNSKDWDSVMLTAEVHW</sequence>
<dbReference type="KEGG" id="tdn:Suden_1882"/>
<evidence type="ECO:0000313" key="2">
    <source>
        <dbReference type="EMBL" id="ABB45156.1"/>
    </source>
</evidence>
<dbReference type="STRING" id="326298.Suden_1882"/>
<reference evidence="2 3" key="1">
    <citation type="journal article" date="2008" name="Appl. Environ. Microbiol.">
        <title>Genome of the epsilonproteobacterial chemolithoautotroph Sulfurimonas denitrificans.</title>
        <authorList>
            <person name="Sievert S.M."/>
            <person name="Scott K.M."/>
            <person name="Klotz M.G."/>
            <person name="Chain P.S.G."/>
            <person name="Hauser L.J."/>
            <person name="Hemp J."/>
            <person name="Huegler M."/>
            <person name="Land M."/>
            <person name="Lapidus A."/>
            <person name="Larimer F.W."/>
            <person name="Lucas S."/>
            <person name="Malfatti S.A."/>
            <person name="Meyer F."/>
            <person name="Paulsen I.T."/>
            <person name="Ren Q."/>
            <person name="Simon J."/>
            <person name="Bailey K."/>
            <person name="Diaz E."/>
            <person name="Fitzpatrick K.A."/>
            <person name="Glover B."/>
            <person name="Gwatney N."/>
            <person name="Korajkic A."/>
            <person name="Long A."/>
            <person name="Mobberley J.M."/>
            <person name="Pantry S.N."/>
            <person name="Pazder G."/>
            <person name="Peterson S."/>
            <person name="Quintanilla J.D."/>
            <person name="Sprinkle R."/>
            <person name="Stephens J."/>
            <person name="Thomas P."/>
            <person name="Vaughn R."/>
            <person name="Weber M.J."/>
            <person name="Wooten L.L."/>
        </authorList>
    </citation>
    <scope>NUCLEOTIDE SEQUENCE [LARGE SCALE GENOMIC DNA]</scope>
    <source>
        <strain evidence="3">ATCC 33889 / DSM 1251</strain>
    </source>
</reference>
<keyword evidence="1" id="KW-0732">Signal</keyword>
<evidence type="ECO:0000256" key="1">
    <source>
        <dbReference type="SAM" id="SignalP"/>
    </source>
</evidence>
<organism evidence="2 3">
    <name type="scientific">Sulfurimonas denitrificans (strain ATCC 33889 / DSM 1251)</name>
    <name type="common">Thiomicrospira denitrificans (strain ATCC 33889 / DSM 1251)</name>
    <dbReference type="NCBI Taxonomy" id="326298"/>
    <lineage>
        <taxon>Bacteria</taxon>
        <taxon>Pseudomonadati</taxon>
        <taxon>Campylobacterota</taxon>
        <taxon>Epsilonproteobacteria</taxon>
        <taxon>Campylobacterales</taxon>
        <taxon>Sulfurimonadaceae</taxon>
        <taxon>Sulfurimonas</taxon>
    </lineage>
</organism>
<evidence type="ECO:0008006" key="4">
    <source>
        <dbReference type="Google" id="ProtNLM"/>
    </source>
</evidence>
<accession>Q30PC5</accession>
<dbReference type="HOGENOM" id="CLU_050850_0_0_7"/>